<protein>
    <submittedName>
        <fullName evidence="1">Uncharacterized protein</fullName>
    </submittedName>
</protein>
<proteinExistence type="predicted"/>
<reference evidence="1 2" key="1">
    <citation type="submission" date="2018-11" db="EMBL/GenBank/DDBJ databases">
        <title>Species Designations Belie Phenotypic and Genotypic Heterogeneity in Oral Streptococci.</title>
        <authorList>
            <person name="Velsko I."/>
        </authorList>
    </citation>
    <scope>NUCLEOTIDE SEQUENCE [LARGE SCALE GENOMIC DNA]</scope>
    <source>
        <strain evidence="1 2">BCC05</strain>
    </source>
</reference>
<evidence type="ECO:0000313" key="1">
    <source>
        <dbReference type="EMBL" id="RSK20681.1"/>
    </source>
</evidence>
<accession>A0A3R9LS87</accession>
<dbReference type="EMBL" id="RMVN01000018">
    <property type="protein sequence ID" value="RSK20681.1"/>
    <property type="molecule type" value="Genomic_DNA"/>
</dbReference>
<sequence>MPFFSLTGISTVRSSSFGSQLSTVGVPTRFPPLSTVKPFTGLSTVIVVPGLFGVTTLVFAGTGVFSGTVFPVTVPVNLSATFGFASSVSGIPSLSSSESSLSGIPSPSVSRWIGTGTFTVTVSPPFVTLTGISTIRSSSFGSQLSTVGVPLSLPSSSTVKPFTGLSVVMLEPGLLGVTTITGVIGDFSGTGAGFVTSAAKGPFAVPLATGLSSVKLLSIFLDTFAVISVLSATSASEIVTTPAGVTDTLSADLPFTVQLFPDFVTVTVSGFVLPVGV</sequence>
<evidence type="ECO:0000313" key="2">
    <source>
        <dbReference type="Proteomes" id="UP000269220"/>
    </source>
</evidence>
<dbReference type="AlphaFoldDB" id="A0A3R9LS87"/>
<name>A0A3R9LS87_STROR</name>
<organism evidence="1 2">
    <name type="scientific">Streptococcus oralis</name>
    <dbReference type="NCBI Taxonomy" id="1303"/>
    <lineage>
        <taxon>Bacteria</taxon>
        <taxon>Bacillati</taxon>
        <taxon>Bacillota</taxon>
        <taxon>Bacilli</taxon>
        <taxon>Lactobacillales</taxon>
        <taxon>Streptococcaceae</taxon>
        <taxon>Streptococcus</taxon>
    </lineage>
</organism>
<comment type="caution">
    <text evidence="1">The sequence shown here is derived from an EMBL/GenBank/DDBJ whole genome shotgun (WGS) entry which is preliminary data.</text>
</comment>
<dbReference type="Proteomes" id="UP000269220">
    <property type="component" value="Unassembled WGS sequence"/>
</dbReference>
<gene>
    <name evidence="1" type="ORF">D8800_09270</name>
</gene>